<gene>
    <name evidence="1" type="ORF">ENM46_04440</name>
</gene>
<dbReference type="EMBL" id="DRXW01000272">
    <property type="protein sequence ID" value="HHR34175.1"/>
    <property type="molecule type" value="Genomic_DNA"/>
</dbReference>
<protein>
    <submittedName>
        <fullName evidence="1">Uncharacterized protein</fullName>
    </submittedName>
</protein>
<proteinExistence type="predicted"/>
<name>A0A7C5U8S9_9BACT</name>
<reference evidence="1" key="1">
    <citation type="journal article" date="2020" name="mSystems">
        <title>Genome- and Community-Level Interaction Insights into Carbon Utilization and Element Cycling Functions of Hydrothermarchaeota in Hydrothermal Sediment.</title>
        <authorList>
            <person name="Zhou Z."/>
            <person name="Liu Y."/>
            <person name="Xu W."/>
            <person name="Pan J."/>
            <person name="Luo Z.H."/>
            <person name="Li M."/>
        </authorList>
    </citation>
    <scope>NUCLEOTIDE SEQUENCE [LARGE SCALE GENOMIC DNA]</scope>
    <source>
        <strain evidence="1">SpSt-1088</strain>
    </source>
</reference>
<dbReference type="AlphaFoldDB" id="A0A7C5U8S9"/>
<evidence type="ECO:0000313" key="1">
    <source>
        <dbReference type="EMBL" id="HHR34175.1"/>
    </source>
</evidence>
<comment type="caution">
    <text evidence="1">The sequence shown here is derived from an EMBL/GenBank/DDBJ whole genome shotgun (WGS) entry which is preliminary data.</text>
</comment>
<accession>A0A7C5U8S9</accession>
<organism evidence="1">
    <name type="scientific">Fervidobacterium nodosum</name>
    <dbReference type="NCBI Taxonomy" id="2424"/>
    <lineage>
        <taxon>Bacteria</taxon>
        <taxon>Thermotogati</taxon>
        <taxon>Thermotogota</taxon>
        <taxon>Thermotogae</taxon>
        <taxon>Thermotogales</taxon>
        <taxon>Fervidobacteriaceae</taxon>
        <taxon>Fervidobacterium</taxon>
    </lineage>
</organism>
<sequence length="389" mass="44093">MEPAKINEILIQTSRFGYVTNVDLVYAKDGLSGNWIKLTGTNGVYKFTVNDPDGIYSVAAVSVTENDKQVYFFNAKISEIKNVFLEFLQTKESDFATLTINVPATYNGEQVSVFFLHEHGFPTVEEGKVDVILPKGKADLVFFVGNMWSETGVKKVGMVRNFEMNADKSITLTTADLKEPENANLFEGIFFNWMVGGRTLAFGQGSYSVGEKEFVPFGYRIPSSLKTNKDFYQFHFSESNYMYTEYKLEYPSTNPFDKNSINPAAFSETPFSTETVSGNLKINITPYNPNVSGLTTALYDFSIQRYKELTEWGYPKVDVEYSVLISSGYIEKAGTSYLMPVINDSAFLEYNMKDNQRVTSYRVIALSGKLEDYFTIKDGLKVLEKWKHY</sequence>